<dbReference type="EMBL" id="JBEWSZ010000001">
    <property type="protein sequence ID" value="MET2828715.1"/>
    <property type="molecule type" value="Genomic_DNA"/>
</dbReference>
<dbReference type="InterPro" id="IPR058245">
    <property type="entry name" value="NreC/VraR/RcsB-like_REC"/>
</dbReference>
<evidence type="ECO:0000313" key="9">
    <source>
        <dbReference type="Proteomes" id="UP001548832"/>
    </source>
</evidence>
<organism evidence="8 9">
    <name type="scientific">Mesorhizobium shangrilense</name>
    <dbReference type="NCBI Taxonomy" id="460060"/>
    <lineage>
        <taxon>Bacteria</taxon>
        <taxon>Pseudomonadati</taxon>
        <taxon>Pseudomonadota</taxon>
        <taxon>Alphaproteobacteria</taxon>
        <taxon>Hyphomicrobiales</taxon>
        <taxon>Phyllobacteriaceae</taxon>
        <taxon>Mesorhizobium</taxon>
    </lineage>
</organism>
<dbReference type="InterPro" id="IPR011006">
    <property type="entry name" value="CheY-like_superfamily"/>
</dbReference>
<dbReference type="InterPro" id="IPR001789">
    <property type="entry name" value="Sig_transdc_resp-reg_receiver"/>
</dbReference>
<dbReference type="SUPFAM" id="SSF52172">
    <property type="entry name" value="CheY-like"/>
    <property type="match status" value="1"/>
</dbReference>
<proteinExistence type="predicted"/>
<protein>
    <submittedName>
        <fullName evidence="8">Response regulator transcription factor</fullName>
    </submittedName>
</protein>
<evidence type="ECO:0000313" key="8">
    <source>
        <dbReference type="EMBL" id="MET2828715.1"/>
    </source>
</evidence>
<dbReference type="PROSITE" id="PS50110">
    <property type="entry name" value="RESPONSE_REGULATORY"/>
    <property type="match status" value="1"/>
</dbReference>
<evidence type="ECO:0000256" key="2">
    <source>
        <dbReference type="ARBA" id="ARBA00023015"/>
    </source>
</evidence>
<feature type="modified residue" description="4-aspartylphosphate" evidence="5">
    <location>
        <position position="62"/>
    </location>
</feature>
<keyword evidence="9" id="KW-1185">Reference proteome</keyword>
<dbReference type="Gene3D" id="3.40.50.2300">
    <property type="match status" value="1"/>
</dbReference>
<dbReference type="RefSeq" id="WP_354460704.1">
    <property type="nucleotide sequence ID" value="NZ_JBEWSZ010000001.1"/>
</dbReference>
<dbReference type="InterPro" id="IPR000792">
    <property type="entry name" value="Tscrpt_reg_LuxR_C"/>
</dbReference>
<evidence type="ECO:0000256" key="4">
    <source>
        <dbReference type="ARBA" id="ARBA00023163"/>
    </source>
</evidence>
<dbReference type="CDD" id="cd17535">
    <property type="entry name" value="REC_NarL-like"/>
    <property type="match status" value="1"/>
</dbReference>
<dbReference type="Proteomes" id="UP001548832">
    <property type="component" value="Unassembled WGS sequence"/>
</dbReference>
<dbReference type="Pfam" id="PF00196">
    <property type="entry name" value="GerE"/>
    <property type="match status" value="1"/>
</dbReference>
<dbReference type="SMART" id="SM00448">
    <property type="entry name" value="REC"/>
    <property type="match status" value="1"/>
</dbReference>
<gene>
    <name evidence="8" type="ORF">ABVQ20_17180</name>
</gene>
<keyword evidence="3" id="KW-0238">DNA-binding</keyword>
<dbReference type="Pfam" id="PF00072">
    <property type="entry name" value="Response_reg"/>
    <property type="match status" value="1"/>
</dbReference>
<keyword evidence="1 5" id="KW-0597">Phosphoprotein</keyword>
<keyword evidence="2" id="KW-0805">Transcription regulation</keyword>
<dbReference type="PROSITE" id="PS50043">
    <property type="entry name" value="HTH_LUXR_2"/>
    <property type="match status" value="1"/>
</dbReference>
<evidence type="ECO:0000256" key="5">
    <source>
        <dbReference type="PROSITE-ProRule" id="PRU00169"/>
    </source>
</evidence>
<name>A0ABV2DFA0_9HYPH</name>
<dbReference type="PROSITE" id="PS00622">
    <property type="entry name" value="HTH_LUXR_1"/>
    <property type="match status" value="1"/>
</dbReference>
<feature type="domain" description="HTH luxR-type" evidence="6">
    <location>
        <begin position="148"/>
        <end position="213"/>
    </location>
</feature>
<dbReference type="PANTHER" id="PTHR43214:SF41">
    <property type="entry name" value="NITRATE_NITRITE RESPONSE REGULATOR PROTEIN NARP"/>
    <property type="match status" value="1"/>
</dbReference>
<comment type="caution">
    <text evidence="8">The sequence shown here is derived from an EMBL/GenBank/DDBJ whole genome shotgun (WGS) entry which is preliminary data.</text>
</comment>
<accession>A0ABV2DFA0</accession>
<dbReference type="SUPFAM" id="SSF46894">
    <property type="entry name" value="C-terminal effector domain of the bipartite response regulators"/>
    <property type="match status" value="1"/>
</dbReference>
<dbReference type="InterPro" id="IPR016032">
    <property type="entry name" value="Sig_transdc_resp-reg_C-effctor"/>
</dbReference>
<evidence type="ECO:0000256" key="1">
    <source>
        <dbReference type="ARBA" id="ARBA00022553"/>
    </source>
</evidence>
<dbReference type="PRINTS" id="PR00038">
    <property type="entry name" value="HTHLUXR"/>
</dbReference>
<evidence type="ECO:0000259" key="6">
    <source>
        <dbReference type="PROSITE" id="PS50043"/>
    </source>
</evidence>
<evidence type="ECO:0000259" key="7">
    <source>
        <dbReference type="PROSITE" id="PS50110"/>
    </source>
</evidence>
<feature type="domain" description="Response regulatory" evidence="7">
    <location>
        <begin position="11"/>
        <end position="127"/>
    </location>
</feature>
<dbReference type="SMART" id="SM00421">
    <property type="entry name" value="HTH_LUXR"/>
    <property type="match status" value="1"/>
</dbReference>
<keyword evidence="4" id="KW-0804">Transcription</keyword>
<dbReference type="PANTHER" id="PTHR43214">
    <property type="entry name" value="TWO-COMPONENT RESPONSE REGULATOR"/>
    <property type="match status" value="1"/>
</dbReference>
<dbReference type="CDD" id="cd06170">
    <property type="entry name" value="LuxR_C_like"/>
    <property type="match status" value="1"/>
</dbReference>
<dbReference type="InterPro" id="IPR039420">
    <property type="entry name" value="WalR-like"/>
</dbReference>
<evidence type="ECO:0000256" key="3">
    <source>
        <dbReference type="ARBA" id="ARBA00023125"/>
    </source>
</evidence>
<reference evidence="8 9" key="1">
    <citation type="submission" date="2024-06" db="EMBL/GenBank/DDBJ databases">
        <authorList>
            <person name="Kim D.-U."/>
        </authorList>
    </citation>
    <scope>NUCLEOTIDE SEQUENCE [LARGE SCALE GENOMIC DNA]</scope>
    <source>
        <strain evidence="8 9">KACC15460</strain>
    </source>
</reference>
<sequence length="219" mass="23612">MTQTQWTSRRRVFLVDDHPVVLSGIRAMVEAQADLQVAGTAGDVESALIGLAETLPDIVVVDVSLPGASGIVLVDRMRTLFPQIAALALTLHEEAAYVRQLLQAGARGFILKRSAAEELIHAIRSVLAGGLYIDPGVAAKILSEPRSSATNPDPLSEREVMVVKLVAKGFSNKEISGQLSLSVKTVETYRARATEKLGLRTRAALVRYATIEGWMTHDS</sequence>